<dbReference type="InterPro" id="IPR023213">
    <property type="entry name" value="CAT-like_dom_sf"/>
</dbReference>
<feature type="compositionally biased region" description="Basic and acidic residues" evidence="16">
    <location>
        <begin position="196"/>
        <end position="205"/>
    </location>
</feature>
<comment type="function">
    <text evidence="15">Dihydrolipoamide succinyltransferase (E2) component of the 2-oxoglutarate dehydrogenase complex. The 2-oxoglutarate dehydrogenase complex catalyzes the overall conversion of 2-oxoglutarate to succinyl-CoA and CO(2). The 2-oxoglutarate dehydrogenase complex is mainly active in the mitochondrion. A fraction of the 2-oxoglutarate dehydrogenase complex also localizes in the nucleus and is required for lysine succinylation of histones: associates with KAT2A on chromatin and provides succinyl-CoA to histone succinyltransferase KAT2A.</text>
</comment>
<dbReference type="Pfam" id="PF00364">
    <property type="entry name" value="Biotin_lipoyl"/>
    <property type="match status" value="2"/>
</dbReference>
<feature type="non-terminal residue" evidence="18">
    <location>
        <position position="1"/>
    </location>
</feature>
<comment type="caution">
    <text evidence="18">The sequence shown here is derived from an EMBL/GenBank/DDBJ whole genome shotgun (WGS) entry which is preliminary data.</text>
</comment>
<evidence type="ECO:0000256" key="15">
    <source>
        <dbReference type="ARBA" id="ARBA00046046"/>
    </source>
</evidence>
<evidence type="ECO:0000259" key="17">
    <source>
        <dbReference type="PROSITE" id="PS50968"/>
    </source>
</evidence>
<evidence type="ECO:0000256" key="14">
    <source>
        <dbReference type="ARBA" id="ARBA00032406"/>
    </source>
</evidence>
<feature type="domain" description="Lipoyl-binding" evidence="17">
    <location>
        <begin position="110"/>
        <end position="184"/>
    </location>
</feature>
<keyword evidence="9" id="KW-0450">Lipoyl</keyword>
<keyword evidence="19" id="KW-1185">Reference proteome</keyword>
<protein>
    <recommendedName>
        <fullName evidence="6">Dihydrolipoyllysine-residue succinyltransferase component of 2-oxoglutarate dehydrogenase complex, mitochondrial</fullName>
        <ecNumber evidence="5">2.3.1.61</ecNumber>
    </recommendedName>
    <alternativeName>
        <fullName evidence="14">2-oxoglutarate dehydrogenase complex component E2</fullName>
    </alternativeName>
    <alternativeName>
        <fullName evidence="13">E2K</fullName>
    </alternativeName>
</protein>
<comment type="cofactor">
    <cofactor evidence="1">
        <name>(R)-lipoate</name>
        <dbReference type="ChEBI" id="CHEBI:83088"/>
    </cofactor>
</comment>
<dbReference type="SUPFAM" id="SSF51230">
    <property type="entry name" value="Single hybrid motif"/>
    <property type="match status" value="2"/>
</dbReference>
<evidence type="ECO:0000256" key="3">
    <source>
        <dbReference type="ARBA" id="ARBA00005145"/>
    </source>
</evidence>
<evidence type="ECO:0000256" key="6">
    <source>
        <dbReference type="ARBA" id="ARBA00020294"/>
    </source>
</evidence>
<dbReference type="InterPro" id="IPR006255">
    <property type="entry name" value="SucB"/>
</dbReference>
<comment type="subcellular location">
    <subcellularLocation>
        <location evidence="2">Mitochondrion</location>
    </subcellularLocation>
</comment>
<name>A0ABD2PM15_9PLAT</name>
<dbReference type="InterPro" id="IPR003016">
    <property type="entry name" value="2-oxoA_DH_lipoyl-BS"/>
</dbReference>
<dbReference type="GO" id="GO:0004149">
    <property type="term" value="F:dihydrolipoyllysine-residue succinyltransferase activity"/>
    <property type="evidence" value="ECO:0007669"/>
    <property type="project" value="UniProtKB-EC"/>
</dbReference>
<dbReference type="EC" id="2.3.1.61" evidence="5"/>
<feature type="region of interest" description="Disordered" evidence="16">
    <location>
        <begin position="185"/>
        <end position="206"/>
    </location>
</feature>
<evidence type="ECO:0000256" key="9">
    <source>
        <dbReference type="ARBA" id="ARBA00022823"/>
    </source>
</evidence>
<evidence type="ECO:0000256" key="8">
    <source>
        <dbReference type="ARBA" id="ARBA00022679"/>
    </source>
</evidence>
<gene>
    <name evidence="18" type="ORF">Ciccas_013447</name>
</gene>
<feature type="domain" description="Lipoyl-binding" evidence="17">
    <location>
        <begin position="14"/>
        <end position="88"/>
    </location>
</feature>
<evidence type="ECO:0000256" key="2">
    <source>
        <dbReference type="ARBA" id="ARBA00004173"/>
    </source>
</evidence>
<comment type="pathway">
    <text evidence="3">Amino-acid degradation; L-lysine degradation via saccharopine pathway; glutaryl-CoA from L-lysine: step 6/6.</text>
</comment>
<evidence type="ECO:0000256" key="12">
    <source>
        <dbReference type="ARBA" id="ARBA00023315"/>
    </source>
</evidence>
<evidence type="ECO:0000256" key="16">
    <source>
        <dbReference type="SAM" id="MobiDB-lite"/>
    </source>
</evidence>
<organism evidence="18 19">
    <name type="scientific">Cichlidogyrus casuarinus</name>
    <dbReference type="NCBI Taxonomy" id="1844966"/>
    <lineage>
        <taxon>Eukaryota</taxon>
        <taxon>Metazoa</taxon>
        <taxon>Spiralia</taxon>
        <taxon>Lophotrochozoa</taxon>
        <taxon>Platyhelminthes</taxon>
        <taxon>Monogenea</taxon>
        <taxon>Monopisthocotylea</taxon>
        <taxon>Dactylogyridea</taxon>
        <taxon>Ancyrocephalidae</taxon>
        <taxon>Cichlidogyrus</taxon>
    </lineage>
</organism>
<dbReference type="PANTHER" id="PTHR43416:SF5">
    <property type="entry name" value="DIHYDROLIPOYLLYSINE-RESIDUE SUCCINYLTRANSFERASE COMPONENT OF 2-OXOGLUTARATE DEHYDROGENASE COMPLEX, MITOCHONDRIAL"/>
    <property type="match status" value="1"/>
</dbReference>
<keyword evidence="7" id="KW-0816">Tricarboxylic acid cycle</keyword>
<evidence type="ECO:0000256" key="13">
    <source>
        <dbReference type="ARBA" id="ARBA00031331"/>
    </source>
</evidence>
<evidence type="ECO:0000313" key="19">
    <source>
        <dbReference type="Proteomes" id="UP001626550"/>
    </source>
</evidence>
<dbReference type="GO" id="GO:0006099">
    <property type="term" value="P:tricarboxylic acid cycle"/>
    <property type="evidence" value="ECO:0007669"/>
    <property type="project" value="UniProtKB-KW"/>
</dbReference>
<dbReference type="Pfam" id="PF00198">
    <property type="entry name" value="2-oxoacid_dh"/>
    <property type="match status" value="1"/>
</dbReference>
<dbReference type="NCBIfam" id="TIGR01347">
    <property type="entry name" value="sucB"/>
    <property type="match status" value="1"/>
</dbReference>
<reference evidence="18 19" key="1">
    <citation type="submission" date="2024-11" db="EMBL/GenBank/DDBJ databases">
        <title>Adaptive evolution of stress response genes in parasites aligns with host niche diversity.</title>
        <authorList>
            <person name="Hahn C."/>
            <person name="Resl P."/>
        </authorList>
    </citation>
    <scope>NUCLEOTIDE SEQUENCE [LARGE SCALE GENOMIC DNA]</scope>
    <source>
        <strain evidence="18">EGGRZ-B1_66</strain>
        <tissue evidence="18">Body</tissue>
    </source>
</reference>
<dbReference type="Gene3D" id="3.30.559.10">
    <property type="entry name" value="Chloramphenicol acetyltransferase-like domain"/>
    <property type="match status" value="1"/>
</dbReference>
<keyword evidence="10" id="KW-0809">Transit peptide</keyword>
<dbReference type="GO" id="GO:0005739">
    <property type="term" value="C:mitochondrion"/>
    <property type="evidence" value="ECO:0007669"/>
    <property type="project" value="UniProtKB-SubCell"/>
</dbReference>
<keyword evidence="8" id="KW-0808">Transferase</keyword>
<dbReference type="InterPro" id="IPR011053">
    <property type="entry name" value="Single_hybrid_motif"/>
</dbReference>
<evidence type="ECO:0000256" key="7">
    <source>
        <dbReference type="ARBA" id="ARBA00022532"/>
    </source>
</evidence>
<evidence type="ECO:0000256" key="4">
    <source>
        <dbReference type="ARBA" id="ARBA00007317"/>
    </source>
</evidence>
<dbReference type="PROSITE" id="PS50968">
    <property type="entry name" value="BIOTINYL_LIPOYL"/>
    <property type="match status" value="2"/>
</dbReference>
<dbReference type="SUPFAM" id="SSF52777">
    <property type="entry name" value="CoA-dependent acyltransferases"/>
    <property type="match status" value="1"/>
</dbReference>
<dbReference type="InterPro" id="IPR001078">
    <property type="entry name" value="2-oxoacid_DH_actylTfrase"/>
</dbReference>
<evidence type="ECO:0000313" key="18">
    <source>
        <dbReference type="EMBL" id="KAL3308028.1"/>
    </source>
</evidence>
<evidence type="ECO:0000256" key="10">
    <source>
        <dbReference type="ARBA" id="ARBA00022946"/>
    </source>
</evidence>
<dbReference type="EMBL" id="JBJKFK010006002">
    <property type="protein sequence ID" value="KAL3308028.1"/>
    <property type="molecule type" value="Genomic_DNA"/>
</dbReference>
<evidence type="ECO:0000256" key="11">
    <source>
        <dbReference type="ARBA" id="ARBA00023128"/>
    </source>
</evidence>
<proteinExistence type="inferred from homology"/>
<sequence>SIALKPSRVLFYAHKTVQVPPFAESVTEGDIKWIKSIGDTVSQDEVVGEVETDKTTVPVPAPFAGKIISFLVQDGSKVTAKQDLFVIDDSVSGASNTVETPVASSGPITSQTIQVPPFAESVTEGDIKWLKQVGEFVAQDELVGEVETDKTTVPLPAPFSGKIIEILVENGSKVTAKQDIYKLQQSDAPTAAQPKKTQETQKLDRPVSAAEKPVLKVLKPPSSSTELKLNNASVAPLAASSGPRSEQRVKMTRMRMRIAQRLKESQNTCAMLTTFNEIDMSNLIEMRKKYKEAFLKKHGVKLGIMSAFTKAAAYALQDQPVVNAVIDGEEIVYRDYVDISIAVATPKGLVVPVLRNCEQMNYVDIEKGIFELGEKAKLGKLAIEDMDNGTFTISNGGVFGSLFGTPIINPPQSAILGMHGSFNRPIALNGQVVIRPMMYVALTYDHRLIDGREAVTFLRKIKNFIEDPQTFFLGL</sequence>
<evidence type="ECO:0000256" key="5">
    <source>
        <dbReference type="ARBA" id="ARBA00012945"/>
    </source>
</evidence>
<dbReference type="PANTHER" id="PTHR43416">
    <property type="entry name" value="DIHYDROLIPOYLLYSINE-RESIDUE SUCCINYLTRANSFERASE COMPONENT OF 2-OXOGLUTARATE DEHYDROGENASE COMPLEX, MITOCHONDRIAL-RELATED"/>
    <property type="match status" value="1"/>
</dbReference>
<dbReference type="AlphaFoldDB" id="A0ABD2PM15"/>
<dbReference type="FunFam" id="3.30.559.10:FF:000006">
    <property type="entry name" value="Dihydrolipoyllysine-residue succinyltransferase component of 2-oxoglutarate dehydrogenase complex, mitochondrial"/>
    <property type="match status" value="1"/>
</dbReference>
<dbReference type="CDD" id="cd06849">
    <property type="entry name" value="lipoyl_domain"/>
    <property type="match status" value="2"/>
</dbReference>
<dbReference type="Proteomes" id="UP001626550">
    <property type="component" value="Unassembled WGS sequence"/>
</dbReference>
<accession>A0ABD2PM15</accession>
<comment type="similarity">
    <text evidence="4">Belongs to the 2-oxoacid dehydrogenase family.</text>
</comment>
<evidence type="ECO:0000256" key="1">
    <source>
        <dbReference type="ARBA" id="ARBA00001938"/>
    </source>
</evidence>
<dbReference type="Gene3D" id="2.40.50.100">
    <property type="match status" value="2"/>
</dbReference>
<keyword evidence="11" id="KW-0496">Mitochondrion</keyword>
<keyword evidence="12" id="KW-0012">Acyltransferase</keyword>
<dbReference type="PROSITE" id="PS00189">
    <property type="entry name" value="LIPOYL"/>
    <property type="match status" value="2"/>
</dbReference>
<dbReference type="InterPro" id="IPR000089">
    <property type="entry name" value="Biotin_lipoyl"/>
</dbReference>
<dbReference type="InterPro" id="IPR050537">
    <property type="entry name" value="2-oxoacid_dehydrogenase"/>
</dbReference>